<dbReference type="Proteomes" id="UP000271925">
    <property type="component" value="Unassembled WGS sequence"/>
</dbReference>
<evidence type="ECO:0000313" key="4">
    <source>
        <dbReference type="EMBL" id="RRB01246.1"/>
    </source>
</evidence>
<dbReference type="AlphaFoldDB" id="A0A3P1BJW6"/>
<feature type="chain" id="PRO_5018116471" evidence="2">
    <location>
        <begin position="21"/>
        <end position="1172"/>
    </location>
</feature>
<dbReference type="InterPro" id="IPR017853">
    <property type="entry name" value="GH"/>
</dbReference>
<dbReference type="OrthoDB" id="177731at2"/>
<dbReference type="SUPFAM" id="SSF49785">
    <property type="entry name" value="Galactose-binding domain-like"/>
    <property type="match status" value="2"/>
</dbReference>
<evidence type="ECO:0000256" key="1">
    <source>
        <dbReference type="ARBA" id="ARBA00022729"/>
    </source>
</evidence>
<feature type="signal peptide" evidence="2">
    <location>
        <begin position="1"/>
        <end position="20"/>
    </location>
</feature>
<dbReference type="NCBIfam" id="TIGR04183">
    <property type="entry name" value="Por_Secre_tail"/>
    <property type="match status" value="1"/>
</dbReference>
<evidence type="ECO:0000259" key="3">
    <source>
        <dbReference type="PROSITE" id="PS51175"/>
    </source>
</evidence>
<dbReference type="Gene3D" id="3.20.20.80">
    <property type="entry name" value="Glycosidases"/>
    <property type="match status" value="1"/>
</dbReference>
<dbReference type="PROSITE" id="PS51175">
    <property type="entry name" value="CBM6"/>
    <property type="match status" value="2"/>
</dbReference>
<protein>
    <submittedName>
        <fullName evidence="4">Carbohydrate-binding protein</fullName>
    </submittedName>
</protein>
<dbReference type="InterPro" id="IPR008964">
    <property type="entry name" value="Invasin/intimin_cell_adhesion"/>
</dbReference>
<evidence type="ECO:0000313" key="5">
    <source>
        <dbReference type="Proteomes" id="UP000271925"/>
    </source>
</evidence>
<feature type="domain" description="CBM6" evidence="3">
    <location>
        <begin position="61"/>
        <end position="181"/>
    </location>
</feature>
<organism evidence="4 5">
    <name type="scientific">Larkinella rosea</name>
    <dbReference type="NCBI Taxonomy" id="2025312"/>
    <lineage>
        <taxon>Bacteria</taxon>
        <taxon>Pseudomonadati</taxon>
        <taxon>Bacteroidota</taxon>
        <taxon>Cytophagia</taxon>
        <taxon>Cytophagales</taxon>
        <taxon>Spirosomataceae</taxon>
        <taxon>Larkinella</taxon>
    </lineage>
</organism>
<accession>A0A3P1BJW6</accession>
<gene>
    <name evidence="4" type="ORF">EHT25_24050</name>
</gene>
<name>A0A3P1BJW6_9BACT</name>
<dbReference type="InterPro" id="IPR005084">
    <property type="entry name" value="CBM6"/>
</dbReference>
<dbReference type="SMART" id="SM00606">
    <property type="entry name" value="CBD_IV"/>
    <property type="match status" value="2"/>
</dbReference>
<dbReference type="Gene3D" id="2.60.40.1080">
    <property type="match status" value="1"/>
</dbReference>
<dbReference type="SUPFAM" id="SSF49373">
    <property type="entry name" value="Invasin/intimin cell-adhesion fragments"/>
    <property type="match status" value="1"/>
</dbReference>
<dbReference type="SUPFAM" id="SSF51445">
    <property type="entry name" value="(Trans)glycosidases"/>
    <property type="match status" value="1"/>
</dbReference>
<dbReference type="InterPro" id="IPR008979">
    <property type="entry name" value="Galactose-bd-like_sf"/>
</dbReference>
<dbReference type="InterPro" id="IPR006584">
    <property type="entry name" value="Cellulose-bd_IV"/>
</dbReference>
<dbReference type="Pfam" id="PF03422">
    <property type="entry name" value="CBM_6"/>
    <property type="match status" value="2"/>
</dbReference>
<dbReference type="GO" id="GO:0030246">
    <property type="term" value="F:carbohydrate binding"/>
    <property type="evidence" value="ECO:0007669"/>
    <property type="project" value="InterPro"/>
</dbReference>
<feature type="domain" description="CBM6" evidence="3">
    <location>
        <begin position="188"/>
        <end position="309"/>
    </location>
</feature>
<evidence type="ECO:0000256" key="2">
    <source>
        <dbReference type="SAM" id="SignalP"/>
    </source>
</evidence>
<dbReference type="CDD" id="cd04080">
    <property type="entry name" value="CBM6_cellulase-like"/>
    <property type="match status" value="2"/>
</dbReference>
<proteinExistence type="predicted"/>
<dbReference type="Gene3D" id="2.60.120.260">
    <property type="entry name" value="Galactose-binding domain-like"/>
    <property type="match status" value="2"/>
</dbReference>
<dbReference type="EMBL" id="RQJO01000010">
    <property type="protein sequence ID" value="RRB01246.1"/>
    <property type="molecule type" value="Genomic_DNA"/>
</dbReference>
<dbReference type="InterPro" id="IPR026444">
    <property type="entry name" value="Secre_tail"/>
</dbReference>
<keyword evidence="5" id="KW-1185">Reference proteome</keyword>
<dbReference type="Pfam" id="PF18962">
    <property type="entry name" value="Por_Secre_tail"/>
    <property type="match status" value="1"/>
</dbReference>
<keyword evidence="1 2" id="KW-0732">Signal</keyword>
<comment type="caution">
    <text evidence="4">The sequence shown here is derived from an EMBL/GenBank/DDBJ whole genome shotgun (WGS) entry which is preliminary data.</text>
</comment>
<dbReference type="RefSeq" id="WP_124877708.1">
    <property type="nucleotide sequence ID" value="NZ_RQJO01000010.1"/>
</dbReference>
<sequence>MKQKLLLCYLLIACVISSIAAIAPLEREAAMNGNSMFMTSRKVHYYGIALNALTNFKPLPGKIEAESYDAMSGVSTENTSDVGGGLNVGWIDVNDWMDYNVNVPTTGIYTLKFRLATGQPDGKLELRSATGAVLGTLNVPQSGGWQGWTTVNMTAALTAGDQIVRVFAKQGAWNFNWFEVVAARTVPAKIEAETFDTSGDVKTETTSDTGGGLDVGWIDDGDWMDYNLKVGWTGSYQFNFRVARSYGGNGTIQIKNAIGTVLSTITVAPTGGWQTWATVSGTLNLNAGDQVVRIHALSGGWNFNWFQVVSLTPPPVQSVISFAALPTKTVGDAPFNLVASSNNTQTPITFGSSNPAVVSVSNSTGSWKATVVSAGTANITASQAGNGSYLAAANVVQSQLVQAAPVTPPPSSLGTKITIDPKRWYQLNNITYGMDGLFDGVTNVVVNTGYGKILENFDAYYPLQAGEQMTLKGVKFYDGEGVMSDKPMTLSVITDQWQRIPIATFTGQEYNNWVGPDPNRQASGDAKFLLNTTITNARYLVINAWWGYPTEIELYGSYTPPTNPVTPAPLKSIKLKDVMHVNAFEWDVEDAQTSLVDESKMTALKTFSGIRHYMDWEKLESTEGGYTFNPTHSGSWNYDLLYERLKAEGVEVLACLKTIPPWMQATYPAGDRDSENVPVRFGKDFSDPLSYIEQAKVAFQYIGRYGYNPNVNPALMKVNTAQRWNGDPINTVKIGLGYIKYIECDNERDKWWKGRKGYQTAYEYAANLSAFYDGHKNTMGPAVGVKNADPNVKVVMGGLAGATTGADYVRAMVEWCRQNRGYKADGSVNLCWDVINYHLYSDNANSLQSGTSTRGAAPEVAITAEVAKGYVQMAHQYVKDMPVWMSEAGYDVNQGSPLKAIAIGSKTVLQTQADWILRTSLLYARAGVEKVFLYQVYDDYALSPGQFASMGLINTDKTRKPAGDFIYQTKKAFGDFVFKQTLSTNPIVDRYELNGKSAYMLVVPDEVGRTAAYTLDLGTATQAKIYTPKAGSNAMDMQLVNTTQGKIAITVTETPVFVTASDVVVNNSASARMGIDKNLGSAESIRLNNAIKVYPNPTVDYISIDLENESDSKLEVKLFSAALGTLHKEINIDKQAAAFSGKIDVSSLPTGVYILEIKQGDDRAFRKILKSK</sequence>
<reference evidence="4 5" key="1">
    <citation type="submission" date="2018-11" db="EMBL/GenBank/DDBJ databases">
        <authorList>
            <person name="Zhou Z."/>
            <person name="Wang G."/>
        </authorList>
    </citation>
    <scope>NUCLEOTIDE SEQUENCE [LARGE SCALE GENOMIC DNA]</scope>
    <source>
        <strain evidence="4 5">KCTC52004</strain>
    </source>
</reference>